<gene>
    <name evidence="1" type="ORF">L1785_19595</name>
</gene>
<sequence length="270" mass="29886">MRSIPDSMDLAVVAAVDARLAGVEADHDVRVLWAIESGSRAWGFPSPDSDYDCRFLYVRPVDHYLGLRRLRDVIETPIDAVFDVGGWDLRKALALMVKGNATAGEWLRSPIVYRGDPEARDLLLDVADDVVDRFALTRHHLHVARNSLALLASSGRLKKFFYALRPVVTLRWLRLHDGVAVPPMDLPALMREAAVPDDVRVASDDLVALKARTRELGTADVPPVLMAFVDAELAVAESSLPGLESSRTDRSRAREWDRAEEAFLELLAAG</sequence>
<reference evidence="1" key="1">
    <citation type="submission" date="2022-01" db="EMBL/GenBank/DDBJ databases">
        <title>Antribacter sp. nov., isolated from Guizhou of China.</title>
        <authorList>
            <person name="Chengliang C."/>
            <person name="Ya Z."/>
        </authorList>
    </citation>
    <scope>NUCLEOTIDE SEQUENCE</scope>
    <source>
        <strain evidence="1">KLBMP 9083</strain>
    </source>
</reference>
<dbReference type="InterPro" id="IPR018775">
    <property type="entry name" value="RlaP"/>
</dbReference>
<organism evidence="1 2">
    <name type="scientific">Antribacter soli</name>
    <dbReference type="NCBI Taxonomy" id="2910976"/>
    <lineage>
        <taxon>Bacteria</taxon>
        <taxon>Bacillati</taxon>
        <taxon>Actinomycetota</taxon>
        <taxon>Actinomycetes</taxon>
        <taxon>Micrococcales</taxon>
        <taxon>Promicromonosporaceae</taxon>
        <taxon>Antribacter</taxon>
    </lineage>
</organism>
<dbReference type="Pfam" id="PF10127">
    <property type="entry name" value="RlaP"/>
    <property type="match status" value="1"/>
</dbReference>
<protein>
    <submittedName>
        <fullName evidence="1">Nucleotidyltransferase domain-containing protein</fullName>
    </submittedName>
</protein>
<accession>A0AA41U8X1</accession>
<dbReference type="EMBL" id="JAKGSG010000055">
    <property type="protein sequence ID" value="MCF4123181.1"/>
    <property type="molecule type" value="Genomic_DNA"/>
</dbReference>
<dbReference type="Proteomes" id="UP001165405">
    <property type="component" value="Unassembled WGS sequence"/>
</dbReference>
<comment type="caution">
    <text evidence="1">The sequence shown here is derived from an EMBL/GenBank/DDBJ whole genome shotgun (WGS) entry which is preliminary data.</text>
</comment>
<dbReference type="PANTHER" id="PTHR34817:SF2">
    <property type="entry name" value="NUCLEOTIDYLTRANSFERASE"/>
    <property type="match status" value="1"/>
</dbReference>
<keyword evidence="2" id="KW-1185">Reference proteome</keyword>
<name>A0AA41U8X1_9MICO</name>
<dbReference type="PANTHER" id="PTHR34817">
    <property type="entry name" value="NUCLEOTIDYLTRANSFERASE"/>
    <property type="match status" value="1"/>
</dbReference>
<dbReference type="RefSeq" id="WP_236090993.1">
    <property type="nucleotide sequence ID" value="NZ_JAKGSG010000055.1"/>
</dbReference>
<evidence type="ECO:0000313" key="1">
    <source>
        <dbReference type="EMBL" id="MCF4123181.1"/>
    </source>
</evidence>
<proteinExistence type="predicted"/>
<dbReference type="AlphaFoldDB" id="A0AA41U8X1"/>
<evidence type="ECO:0000313" key="2">
    <source>
        <dbReference type="Proteomes" id="UP001165405"/>
    </source>
</evidence>